<feature type="domain" description="Protein kinase" evidence="1">
    <location>
        <begin position="1"/>
        <end position="163"/>
    </location>
</feature>
<dbReference type="InterPro" id="IPR050167">
    <property type="entry name" value="Ser_Thr_protein_kinase"/>
</dbReference>
<gene>
    <name evidence="2" type="ORF">PAXINDRAFT_20883</name>
</gene>
<dbReference type="AlphaFoldDB" id="A0A0C9TF37"/>
<dbReference type="Pfam" id="PF07714">
    <property type="entry name" value="PK_Tyr_Ser-Thr"/>
    <property type="match status" value="1"/>
</dbReference>
<accession>A0A0C9TF37</accession>
<sequence length="170" mass="18819">MHSRSVVHGDLSGSNVLIHGNGRACIADFGLSTLITELGGSTFAICSQAGGTLRWAAPELLDIQASENGKQRPNVVPTPRSDIYSFGAIMLQVLTGRVPYYYYFREARVLHAISKGEFPKRPSQALVTDLQWAFIQRCWTPVDVGHSRPSDEDIVEFTRNELVKFVLPQS</sequence>
<evidence type="ECO:0000259" key="1">
    <source>
        <dbReference type="PROSITE" id="PS50011"/>
    </source>
</evidence>
<reference evidence="3" key="2">
    <citation type="submission" date="2015-01" db="EMBL/GenBank/DDBJ databases">
        <title>Evolutionary Origins and Diversification of the Mycorrhizal Mutualists.</title>
        <authorList>
            <consortium name="DOE Joint Genome Institute"/>
            <consortium name="Mycorrhizal Genomics Consortium"/>
            <person name="Kohler A."/>
            <person name="Kuo A."/>
            <person name="Nagy L.G."/>
            <person name="Floudas D."/>
            <person name="Copeland A."/>
            <person name="Barry K.W."/>
            <person name="Cichocki N."/>
            <person name="Veneault-Fourrey C."/>
            <person name="LaButti K."/>
            <person name="Lindquist E.A."/>
            <person name="Lipzen A."/>
            <person name="Lundell T."/>
            <person name="Morin E."/>
            <person name="Murat C."/>
            <person name="Riley R."/>
            <person name="Ohm R."/>
            <person name="Sun H."/>
            <person name="Tunlid A."/>
            <person name="Henrissat B."/>
            <person name="Grigoriev I.V."/>
            <person name="Hibbett D.S."/>
            <person name="Martin F."/>
        </authorList>
    </citation>
    <scope>NUCLEOTIDE SEQUENCE [LARGE SCALE GENOMIC DNA]</scope>
    <source>
        <strain evidence="3">ATCC 200175</strain>
    </source>
</reference>
<dbReference type="GO" id="GO:0005524">
    <property type="term" value="F:ATP binding"/>
    <property type="evidence" value="ECO:0007669"/>
    <property type="project" value="InterPro"/>
</dbReference>
<name>A0A0C9TF37_PAXIN</name>
<dbReference type="PANTHER" id="PTHR23257">
    <property type="entry name" value="SERINE-THREONINE PROTEIN KINASE"/>
    <property type="match status" value="1"/>
</dbReference>
<reference evidence="2 3" key="1">
    <citation type="submission" date="2014-06" db="EMBL/GenBank/DDBJ databases">
        <authorList>
            <consortium name="DOE Joint Genome Institute"/>
            <person name="Kuo A."/>
            <person name="Kohler A."/>
            <person name="Nagy L.G."/>
            <person name="Floudas D."/>
            <person name="Copeland A."/>
            <person name="Barry K.W."/>
            <person name="Cichocki N."/>
            <person name="Veneault-Fourrey C."/>
            <person name="LaButti K."/>
            <person name="Lindquist E.A."/>
            <person name="Lipzen A."/>
            <person name="Lundell T."/>
            <person name="Morin E."/>
            <person name="Murat C."/>
            <person name="Sun H."/>
            <person name="Tunlid A."/>
            <person name="Henrissat B."/>
            <person name="Grigoriev I.V."/>
            <person name="Hibbett D.S."/>
            <person name="Martin F."/>
            <person name="Nordberg H.P."/>
            <person name="Cantor M.N."/>
            <person name="Hua S.X."/>
        </authorList>
    </citation>
    <scope>NUCLEOTIDE SEQUENCE [LARGE SCALE GENOMIC DNA]</scope>
    <source>
        <strain evidence="2 3">ATCC 200175</strain>
    </source>
</reference>
<dbReference type="InterPro" id="IPR000719">
    <property type="entry name" value="Prot_kinase_dom"/>
</dbReference>
<dbReference type="InterPro" id="IPR008266">
    <property type="entry name" value="Tyr_kinase_AS"/>
</dbReference>
<dbReference type="PROSITE" id="PS50011">
    <property type="entry name" value="PROTEIN_KINASE_DOM"/>
    <property type="match status" value="1"/>
</dbReference>
<protein>
    <recommendedName>
        <fullName evidence="1">Protein kinase domain-containing protein</fullName>
    </recommendedName>
</protein>
<dbReference type="GO" id="GO:0005737">
    <property type="term" value="C:cytoplasm"/>
    <property type="evidence" value="ECO:0007669"/>
    <property type="project" value="TreeGrafter"/>
</dbReference>
<dbReference type="GO" id="GO:0007165">
    <property type="term" value="P:signal transduction"/>
    <property type="evidence" value="ECO:0007669"/>
    <property type="project" value="TreeGrafter"/>
</dbReference>
<keyword evidence="3" id="KW-1185">Reference proteome</keyword>
<dbReference type="OrthoDB" id="4062651at2759"/>
<dbReference type="GO" id="GO:0004672">
    <property type="term" value="F:protein kinase activity"/>
    <property type="evidence" value="ECO:0007669"/>
    <property type="project" value="InterPro"/>
</dbReference>
<proteinExistence type="predicted"/>
<dbReference type="PROSITE" id="PS00109">
    <property type="entry name" value="PROTEIN_KINASE_TYR"/>
    <property type="match status" value="1"/>
</dbReference>
<dbReference type="Gene3D" id="1.10.510.10">
    <property type="entry name" value="Transferase(Phosphotransferase) domain 1"/>
    <property type="match status" value="1"/>
</dbReference>
<dbReference type="InterPro" id="IPR001245">
    <property type="entry name" value="Ser-Thr/Tyr_kinase_cat_dom"/>
</dbReference>
<dbReference type="HOGENOM" id="CLU_000288_7_18_1"/>
<organism evidence="2 3">
    <name type="scientific">Paxillus involutus ATCC 200175</name>
    <dbReference type="NCBI Taxonomy" id="664439"/>
    <lineage>
        <taxon>Eukaryota</taxon>
        <taxon>Fungi</taxon>
        <taxon>Dikarya</taxon>
        <taxon>Basidiomycota</taxon>
        <taxon>Agaricomycotina</taxon>
        <taxon>Agaricomycetes</taxon>
        <taxon>Agaricomycetidae</taxon>
        <taxon>Boletales</taxon>
        <taxon>Paxilineae</taxon>
        <taxon>Paxillaceae</taxon>
        <taxon>Paxillus</taxon>
    </lineage>
</organism>
<evidence type="ECO:0000313" key="3">
    <source>
        <dbReference type="Proteomes" id="UP000053647"/>
    </source>
</evidence>
<dbReference type="SUPFAM" id="SSF56112">
    <property type="entry name" value="Protein kinase-like (PK-like)"/>
    <property type="match status" value="1"/>
</dbReference>
<dbReference type="Proteomes" id="UP000053647">
    <property type="component" value="Unassembled WGS sequence"/>
</dbReference>
<dbReference type="InterPro" id="IPR011009">
    <property type="entry name" value="Kinase-like_dom_sf"/>
</dbReference>
<dbReference type="EMBL" id="KN820649">
    <property type="protein sequence ID" value="KIJ05886.1"/>
    <property type="molecule type" value="Genomic_DNA"/>
</dbReference>
<evidence type="ECO:0000313" key="2">
    <source>
        <dbReference type="EMBL" id="KIJ05886.1"/>
    </source>
</evidence>